<protein>
    <submittedName>
        <fullName evidence="7">TetR/AcrR family transcriptional regulator</fullName>
    </submittedName>
</protein>
<organism evidence="7 8">
    <name type="scientific">Cryobacterium zhongshanensis</name>
    <dbReference type="NCBI Taxonomy" id="2928153"/>
    <lineage>
        <taxon>Bacteria</taxon>
        <taxon>Bacillati</taxon>
        <taxon>Actinomycetota</taxon>
        <taxon>Actinomycetes</taxon>
        <taxon>Micrococcales</taxon>
        <taxon>Microbacteriaceae</taxon>
        <taxon>Cryobacterium</taxon>
    </lineage>
</organism>
<dbReference type="AlphaFoldDB" id="A0AA41QY81"/>
<evidence type="ECO:0000256" key="1">
    <source>
        <dbReference type="ARBA" id="ARBA00023015"/>
    </source>
</evidence>
<dbReference type="SUPFAM" id="SSF46689">
    <property type="entry name" value="Homeodomain-like"/>
    <property type="match status" value="1"/>
</dbReference>
<dbReference type="Proteomes" id="UP001165341">
    <property type="component" value="Unassembled WGS sequence"/>
</dbReference>
<reference evidence="7" key="1">
    <citation type="submission" date="2022-03" db="EMBL/GenBank/DDBJ databases">
        <title>Cryobacterium sp. nov. strain ZS14-85, isolated from Antarctic soil.</title>
        <authorList>
            <person name="Li J."/>
            <person name="Niu G."/>
        </authorList>
    </citation>
    <scope>NUCLEOTIDE SEQUENCE</scope>
    <source>
        <strain evidence="7">ZS14-85</strain>
    </source>
</reference>
<keyword evidence="8" id="KW-1185">Reference proteome</keyword>
<dbReference type="EMBL" id="JALGAR010000002">
    <property type="protein sequence ID" value="MCI4658126.1"/>
    <property type="molecule type" value="Genomic_DNA"/>
</dbReference>
<evidence type="ECO:0000259" key="6">
    <source>
        <dbReference type="PROSITE" id="PS50977"/>
    </source>
</evidence>
<dbReference type="InterPro" id="IPR050109">
    <property type="entry name" value="HTH-type_TetR-like_transc_reg"/>
</dbReference>
<keyword evidence="2 4" id="KW-0238">DNA-binding</keyword>
<name>A0AA41QY81_9MICO</name>
<dbReference type="InterPro" id="IPR009057">
    <property type="entry name" value="Homeodomain-like_sf"/>
</dbReference>
<dbReference type="InterPro" id="IPR001647">
    <property type="entry name" value="HTH_TetR"/>
</dbReference>
<dbReference type="PANTHER" id="PTHR30055:SF234">
    <property type="entry name" value="HTH-TYPE TRANSCRIPTIONAL REGULATOR BETI"/>
    <property type="match status" value="1"/>
</dbReference>
<feature type="domain" description="HTH tetR-type" evidence="6">
    <location>
        <begin position="17"/>
        <end position="77"/>
    </location>
</feature>
<evidence type="ECO:0000256" key="3">
    <source>
        <dbReference type="ARBA" id="ARBA00023163"/>
    </source>
</evidence>
<accession>A0AA41QY81</accession>
<feature type="compositionally biased region" description="Low complexity" evidence="5">
    <location>
        <begin position="183"/>
        <end position="211"/>
    </location>
</feature>
<evidence type="ECO:0000256" key="2">
    <source>
        <dbReference type="ARBA" id="ARBA00023125"/>
    </source>
</evidence>
<evidence type="ECO:0000313" key="8">
    <source>
        <dbReference type="Proteomes" id="UP001165341"/>
    </source>
</evidence>
<keyword evidence="3" id="KW-0804">Transcription</keyword>
<dbReference type="GO" id="GO:0000976">
    <property type="term" value="F:transcription cis-regulatory region binding"/>
    <property type="evidence" value="ECO:0007669"/>
    <property type="project" value="TreeGrafter"/>
</dbReference>
<dbReference type="PROSITE" id="PS50977">
    <property type="entry name" value="HTH_TETR_2"/>
    <property type="match status" value="1"/>
</dbReference>
<proteinExistence type="predicted"/>
<dbReference type="GO" id="GO:0003700">
    <property type="term" value="F:DNA-binding transcription factor activity"/>
    <property type="evidence" value="ECO:0007669"/>
    <property type="project" value="TreeGrafter"/>
</dbReference>
<dbReference type="PRINTS" id="PR00455">
    <property type="entry name" value="HTHTETR"/>
</dbReference>
<gene>
    <name evidence="7" type="ORF">MQH31_09945</name>
</gene>
<dbReference type="Pfam" id="PF00440">
    <property type="entry name" value="TetR_N"/>
    <property type="match status" value="1"/>
</dbReference>
<dbReference type="PANTHER" id="PTHR30055">
    <property type="entry name" value="HTH-TYPE TRANSCRIPTIONAL REGULATOR RUTR"/>
    <property type="match status" value="1"/>
</dbReference>
<evidence type="ECO:0000313" key="7">
    <source>
        <dbReference type="EMBL" id="MCI4658126.1"/>
    </source>
</evidence>
<evidence type="ECO:0000256" key="4">
    <source>
        <dbReference type="PROSITE-ProRule" id="PRU00335"/>
    </source>
</evidence>
<evidence type="ECO:0000256" key="5">
    <source>
        <dbReference type="SAM" id="MobiDB-lite"/>
    </source>
</evidence>
<feature type="DNA-binding region" description="H-T-H motif" evidence="4">
    <location>
        <begin position="40"/>
        <end position="59"/>
    </location>
</feature>
<comment type="caution">
    <text evidence="7">The sequence shown here is derived from an EMBL/GenBank/DDBJ whole genome shotgun (WGS) entry which is preliminary data.</text>
</comment>
<sequence>MSVPAAEVPARPRPARSRSRVEVADIAVRLFRTNGYEATTASDIARAAGVSRSTFFRQFRSKEDVIFADHDELAVQIAAYFAVRHDDPWLAVRDAATMVFERFRERLDSVRVRDLVVRDTPTLRDRETIMAIRYEQMFAAYLRSSRPEVPPLTAIRYAAAVTATHNYELRRLIRGAAPASSRADAASGAEPDPAAAAATVSAAESGASAEPGAERGSTIGAEPDAATDAEHAAHLAAELAAELREVGRLFHPDAASTRVRQPADGHQPAGEAPAELVVAVFPGTISPDELSREVARALGGRRAAHTSGPAT</sequence>
<feature type="region of interest" description="Disordered" evidence="5">
    <location>
        <begin position="183"/>
        <end position="231"/>
    </location>
</feature>
<dbReference type="Gene3D" id="1.10.357.10">
    <property type="entry name" value="Tetracycline Repressor, domain 2"/>
    <property type="match status" value="1"/>
</dbReference>
<keyword evidence="1" id="KW-0805">Transcription regulation</keyword>
<dbReference type="RefSeq" id="WP_243011901.1">
    <property type="nucleotide sequence ID" value="NZ_JALGAR010000002.1"/>
</dbReference>